<organism evidence="2 3">
    <name type="scientific">Fusarium beomiforme</name>
    <dbReference type="NCBI Taxonomy" id="44412"/>
    <lineage>
        <taxon>Eukaryota</taxon>
        <taxon>Fungi</taxon>
        <taxon>Dikarya</taxon>
        <taxon>Ascomycota</taxon>
        <taxon>Pezizomycotina</taxon>
        <taxon>Sordariomycetes</taxon>
        <taxon>Hypocreomycetidae</taxon>
        <taxon>Hypocreales</taxon>
        <taxon>Nectriaceae</taxon>
        <taxon>Fusarium</taxon>
        <taxon>Fusarium burgessii species complex</taxon>
    </lineage>
</organism>
<dbReference type="AlphaFoldDB" id="A0A9P5A9Q7"/>
<proteinExistence type="predicted"/>
<gene>
    <name evidence="2" type="ORF">FBEOM_11638</name>
</gene>
<sequence length="276" mass="31480">MMRRFMAWYVAKREEHKDIPEPPTLPDPRPSILTPSTSVEALSQSQHTAPLFQKLPPEIRREILIAAFGDRTVHMDLTYDHPSMPGNRKGHTSSQVWWLGVDKTRPKSWYWRGCTCHRVPPPWQYTLSQKRYSISAVAGDGCCVGLAQNCWVWTENGKHRHLCWIGAMGWLLACRQAYVEGIEVLYSTNTIHIASATLLVDLPAYIVPQRLSAITSLEIIWFVDSDYISGKNVPRKKDLNTILMILDDHFPSLSRLNLALKLGLPKDAPTQLEHLF</sequence>
<dbReference type="PANTHER" id="PTHR38790">
    <property type="entry name" value="2EXR DOMAIN-CONTAINING PROTEIN-RELATED"/>
    <property type="match status" value="1"/>
</dbReference>
<dbReference type="EMBL" id="PVQB02000670">
    <property type="protein sequence ID" value="KAF4334531.1"/>
    <property type="molecule type" value="Genomic_DNA"/>
</dbReference>
<feature type="domain" description="DUF7730" evidence="1">
    <location>
        <begin position="45"/>
        <end position="228"/>
    </location>
</feature>
<accession>A0A9P5A9Q7</accession>
<dbReference type="InterPro" id="IPR056632">
    <property type="entry name" value="DUF7730"/>
</dbReference>
<reference evidence="2" key="1">
    <citation type="journal article" date="2017" name="Mycologia">
        <title>Fusarium algeriense, sp. nov., a novel toxigenic crown rot pathogen of durum wheat from Algeria is nested in the Fusarium burgessii species complex.</title>
        <authorList>
            <person name="Laraba I."/>
            <person name="Keddad A."/>
            <person name="Boureghda H."/>
            <person name="Abdallah N."/>
            <person name="Vaughan M.M."/>
            <person name="Proctor R.H."/>
            <person name="Busman M."/>
            <person name="O'Donnell K."/>
        </authorList>
    </citation>
    <scope>NUCLEOTIDE SEQUENCE</scope>
    <source>
        <strain evidence="2">NRRL 25174</strain>
    </source>
</reference>
<dbReference type="Proteomes" id="UP000730481">
    <property type="component" value="Unassembled WGS sequence"/>
</dbReference>
<evidence type="ECO:0000313" key="3">
    <source>
        <dbReference type="Proteomes" id="UP000730481"/>
    </source>
</evidence>
<evidence type="ECO:0000313" key="2">
    <source>
        <dbReference type="EMBL" id="KAF4334531.1"/>
    </source>
</evidence>
<comment type="caution">
    <text evidence="2">The sequence shown here is derived from an EMBL/GenBank/DDBJ whole genome shotgun (WGS) entry which is preliminary data.</text>
</comment>
<dbReference type="OrthoDB" id="515692at2759"/>
<protein>
    <recommendedName>
        <fullName evidence="1">DUF7730 domain-containing protein</fullName>
    </recommendedName>
</protein>
<dbReference type="PANTHER" id="PTHR38790:SF4">
    <property type="entry name" value="2EXR DOMAIN-CONTAINING PROTEIN"/>
    <property type="match status" value="1"/>
</dbReference>
<evidence type="ECO:0000259" key="1">
    <source>
        <dbReference type="Pfam" id="PF24864"/>
    </source>
</evidence>
<name>A0A9P5A9Q7_9HYPO</name>
<reference evidence="2" key="2">
    <citation type="submission" date="2020-02" db="EMBL/GenBank/DDBJ databases">
        <title>Identification and distribution of gene clusters putatively required for synthesis of sphingolipid metabolism inhibitors in phylogenetically diverse species of the filamentous fungus Fusarium.</title>
        <authorList>
            <person name="Kim H.-S."/>
            <person name="Busman M."/>
            <person name="Brown D.W."/>
            <person name="Divon H."/>
            <person name="Uhlig S."/>
            <person name="Proctor R.H."/>
        </authorList>
    </citation>
    <scope>NUCLEOTIDE SEQUENCE</scope>
    <source>
        <strain evidence="2">NRRL 25174</strain>
    </source>
</reference>
<keyword evidence="3" id="KW-1185">Reference proteome</keyword>
<dbReference type="Pfam" id="PF24864">
    <property type="entry name" value="DUF7730"/>
    <property type="match status" value="1"/>
</dbReference>